<feature type="domain" description="4Fe-4S ferredoxin-type" evidence="7">
    <location>
        <begin position="330"/>
        <end position="359"/>
    </location>
</feature>
<dbReference type="InterPro" id="IPR050572">
    <property type="entry name" value="Fe-S_Ferredoxin"/>
</dbReference>
<evidence type="ECO:0000256" key="1">
    <source>
        <dbReference type="ARBA" id="ARBA00022485"/>
    </source>
</evidence>
<evidence type="ECO:0000256" key="5">
    <source>
        <dbReference type="ARBA" id="ARBA00023014"/>
    </source>
</evidence>
<feature type="region of interest" description="Disordered" evidence="6">
    <location>
        <begin position="517"/>
        <end position="546"/>
    </location>
</feature>
<dbReference type="RefSeq" id="WP_004516222.1">
    <property type="nucleotide sequence ID" value="NZ_FNOF01000014.1"/>
</dbReference>
<evidence type="ECO:0000313" key="9">
    <source>
        <dbReference type="Proteomes" id="UP000182573"/>
    </source>
</evidence>
<evidence type="ECO:0000256" key="2">
    <source>
        <dbReference type="ARBA" id="ARBA00022723"/>
    </source>
</evidence>
<gene>
    <name evidence="8" type="ORF">SAMN05443574_11496</name>
</gene>
<evidence type="ECO:0000256" key="3">
    <source>
        <dbReference type="ARBA" id="ARBA00023002"/>
    </source>
</evidence>
<keyword evidence="3" id="KW-0560">Oxidoreductase</keyword>
<dbReference type="Gene3D" id="3.30.70.20">
    <property type="match status" value="2"/>
</dbReference>
<organism evidence="8 9">
    <name type="scientific">Haloarcula vallismortis</name>
    <name type="common">Halobacterium vallismortis</name>
    <dbReference type="NCBI Taxonomy" id="28442"/>
    <lineage>
        <taxon>Archaea</taxon>
        <taxon>Methanobacteriati</taxon>
        <taxon>Methanobacteriota</taxon>
        <taxon>Stenosarchaea group</taxon>
        <taxon>Halobacteria</taxon>
        <taxon>Halobacteriales</taxon>
        <taxon>Haloarculaceae</taxon>
        <taxon>Haloarcula</taxon>
    </lineage>
</organism>
<evidence type="ECO:0000256" key="6">
    <source>
        <dbReference type="SAM" id="MobiDB-lite"/>
    </source>
</evidence>
<dbReference type="InterPro" id="IPR017900">
    <property type="entry name" value="4Fe4S_Fe_S_CS"/>
</dbReference>
<dbReference type="PROSITE" id="PS00198">
    <property type="entry name" value="4FE4S_FER_1"/>
    <property type="match status" value="2"/>
</dbReference>
<evidence type="ECO:0000313" key="8">
    <source>
        <dbReference type="EMBL" id="SDX10614.1"/>
    </source>
</evidence>
<feature type="domain" description="4Fe-4S ferredoxin-type" evidence="7">
    <location>
        <begin position="602"/>
        <end position="631"/>
    </location>
</feature>
<dbReference type="Proteomes" id="UP000182573">
    <property type="component" value="Unassembled WGS sequence"/>
</dbReference>
<dbReference type="GO" id="GO:0051539">
    <property type="term" value="F:4 iron, 4 sulfur cluster binding"/>
    <property type="evidence" value="ECO:0007669"/>
    <property type="project" value="UniProtKB-KW"/>
</dbReference>
<keyword evidence="2" id="KW-0479">Metal-binding</keyword>
<name>A0A1H2Z133_HALVA</name>
<dbReference type="Pfam" id="PF12838">
    <property type="entry name" value="Fer4_7"/>
    <property type="match status" value="1"/>
</dbReference>
<dbReference type="Pfam" id="PF02662">
    <property type="entry name" value="FlpD"/>
    <property type="match status" value="1"/>
</dbReference>
<keyword evidence="4" id="KW-0408">Iron</keyword>
<dbReference type="PANTHER" id="PTHR43687">
    <property type="entry name" value="ADENYLYLSULFATE REDUCTASE, BETA SUBUNIT"/>
    <property type="match status" value="1"/>
</dbReference>
<dbReference type="InterPro" id="IPR003813">
    <property type="entry name" value="MvhD/FlpD"/>
</dbReference>
<dbReference type="STRING" id="28442.SAMN05443574_11496"/>
<dbReference type="EMBL" id="FNOF01000014">
    <property type="protein sequence ID" value="SDX10614.1"/>
    <property type="molecule type" value="Genomic_DNA"/>
</dbReference>
<evidence type="ECO:0000256" key="4">
    <source>
        <dbReference type="ARBA" id="ARBA00023004"/>
    </source>
</evidence>
<feature type="compositionally biased region" description="Basic and acidic residues" evidence="6">
    <location>
        <begin position="525"/>
        <end position="544"/>
    </location>
</feature>
<sequence length="711" mass="75577">MDTGAFVCSCGGSCDIDLEAVRDGVDDVDVVASSELLCQDGLAGMSQVIEEYDLDQVIATTPEPSCQDRIRGLADEHGLHPEASVFVDHRETNAWVHDEAAATDKTARLINAKQAGLREEAPSRTVSKDAGNRVAVVGDPGAARSLTDDADVTFIADGRDFADVEGLGDVTMERGRVVDIEGSYGEYELTLEARVTDDCIDCMDCVREGPDGMVTEFPVDIHPDAPDGEWTNTCPTDAIDLGGVTRTVEVDQVIYPGGRDNARGGRLGFYTGPVDAGTIAAVESQLGGIEKPQFLDLDMDVCAAGASSQEGCTACVDACPHGAVDRPTIDSVEFDETACENCGACTSACPTGATQLREPSNRRLAREVEALLEDDADGGLLSRGDSRGIETQVVAFVCSEYAAERLRAHGRKAVRSGDLDYPPILPVQVNCTDTVGEAHVMHALAAGADGVAIVGCGGSCLHSGPDPKQELVDRLNQATTDLGLGDRVGFFAPEAGNPEAFVESLSGFVEFGLDETPVPAGDYEATGRSDTGREEPRPNPDFDSHGWTLESVRTILDHAEPEREVIRGLKDFGVMDVNDACTLTPTCTNLCPTDAIKRTGQGELAFNHADCVNCGLCEEGCPETAITMHDGLDLSLLPENRGGEAWVTVHEGEMLECVRCGKPFTSVASADKIEDEVGDQVEGLAPDADHSVFEYCSDCRSRLLFDQGEKR</sequence>
<dbReference type="SUPFAM" id="SSF54862">
    <property type="entry name" value="4Fe-4S ferredoxins"/>
    <property type="match status" value="2"/>
</dbReference>
<protein>
    <submittedName>
        <fullName evidence="8">4Fe-4S dicluster domain-containing protein</fullName>
    </submittedName>
</protein>
<dbReference type="AlphaFoldDB" id="A0A1H2Z133"/>
<dbReference type="GO" id="GO:0046872">
    <property type="term" value="F:metal ion binding"/>
    <property type="evidence" value="ECO:0007669"/>
    <property type="project" value="UniProtKB-KW"/>
</dbReference>
<reference evidence="8 9" key="1">
    <citation type="submission" date="2016-10" db="EMBL/GenBank/DDBJ databases">
        <authorList>
            <person name="de Groot N.N."/>
        </authorList>
    </citation>
    <scope>NUCLEOTIDE SEQUENCE [LARGE SCALE GENOMIC DNA]</scope>
    <source>
        <strain evidence="8 9">DSM 3756</strain>
    </source>
</reference>
<dbReference type="InterPro" id="IPR017896">
    <property type="entry name" value="4Fe4S_Fe-S-bd"/>
</dbReference>
<keyword evidence="5" id="KW-0411">Iron-sulfur</keyword>
<feature type="domain" description="4Fe-4S ferredoxin-type" evidence="7">
    <location>
        <begin position="571"/>
        <end position="601"/>
    </location>
</feature>
<proteinExistence type="predicted"/>
<accession>A0A1H2Z133</accession>
<dbReference type="PANTHER" id="PTHR43687:SF4">
    <property type="entry name" value="BLR5484 PROTEIN"/>
    <property type="match status" value="1"/>
</dbReference>
<keyword evidence="1" id="KW-0004">4Fe-4S</keyword>
<dbReference type="GO" id="GO:0016491">
    <property type="term" value="F:oxidoreductase activity"/>
    <property type="evidence" value="ECO:0007669"/>
    <property type="project" value="UniProtKB-KW"/>
</dbReference>
<dbReference type="PROSITE" id="PS51379">
    <property type="entry name" value="4FE4S_FER_2"/>
    <property type="match status" value="3"/>
</dbReference>
<evidence type="ECO:0000259" key="7">
    <source>
        <dbReference type="PROSITE" id="PS51379"/>
    </source>
</evidence>